<evidence type="ECO:0000313" key="1">
    <source>
        <dbReference type="EMBL" id="AYB31361.1"/>
    </source>
</evidence>
<dbReference type="KEGG" id="chk:D4L85_12570"/>
<keyword evidence="2" id="KW-1185">Reference proteome</keyword>
<organism evidence="1 2">
    <name type="scientific">Chryseolinea soli</name>
    <dbReference type="NCBI Taxonomy" id="2321403"/>
    <lineage>
        <taxon>Bacteria</taxon>
        <taxon>Pseudomonadati</taxon>
        <taxon>Bacteroidota</taxon>
        <taxon>Cytophagia</taxon>
        <taxon>Cytophagales</taxon>
        <taxon>Fulvivirgaceae</taxon>
        <taxon>Chryseolinea</taxon>
    </lineage>
</organism>
<proteinExistence type="predicted"/>
<protein>
    <submittedName>
        <fullName evidence="1">Uncharacterized protein</fullName>
    </submittedName>
</protein>
<name>A0A385SLY1_9BACT</name>
<sequence>MKGLLRHQGLGWIFIADFAEEMPVLSLHGLKIFSKRKNLHAPLLIIKNEPGQAPIPVKLFGPSGLQDEILVKKSLQIV</sequence>
<dbReference type="AlphaFoldDB" id="A0A385SLY1"/>
<gene>
    <name evidence="1" type="ORF">D4L85_12570</name>
</gene>
<dbReference type="Proteomes" id="UP000266183">
    <property type="component" value="Chromosome"/>
</dbReference>
<dbReference type="EMBL" id="CP032382">
    <property type="protein sequence ID" value="AYB31361.1"/>
    <property type="molecule type" value="Genomic_DNA"/>
</dbReference>
<evidence type="ECO:0000313" key="2">
    <source>
        <dbReference type="Proteomes" id="UP000266183"/>
    </source>
</evidence>
<accession>A0A385SLY1</accession>
<reference evidence="2" key="1">
    <citation type="submission" date="2018-09" db="EMBL/GenBank/DDBJ databases">
        <title>Chryseolinea sp. KIS68-18 isolated from soil.</title>
        <authorList>
            <person name="Weon H.-Y."/>
            <person name="Kwon S.-W."/>
            <person name="Lee S.A."/>
        </authorList>
    </citation>
    <scope>NUCLEOTIDE SEQUENCE [LARGE SCALE GENOMIC DNA]</scope>
    <source>
        <strain evidence="2">KIS68-18</strain>
    </source>
</reference>